<dbReference type="InterPro" id="IPR000515">
    <property type="entry name" value="MetI-like"/>
</dbReference>
<comment type="caution">
    <text evidence="9">The sequence shown here is derived from an EMBL/GenBank/DDBJ whole genome shotgun (WGS) entry which is preliminary data.</text>
</comment>
<name>A0ABT8J370_9MICO</name>
<evidence type="ECO:0000259" key="8">
    <source>
        <dbReference type="PROSITE" id="PS50928"/>
    </source>
</evidence>
<dbReference type="CDD" id="cd06261">
    <property type="entry name" value="TM_PBP2"/>
    <property type="match status" value="1"/>
</dbReference>
<dbReference type="EMBL" id="JAROCB010000007">
    <property type="protein sequence ID" value="MDN4599490.1"/>
    <property type="molecule type" value="Genomic_DNA"/>
</dbReference>
<feature type="transmembrane region" description="Helical" evidence="7">
    <location>
        <begin position="144"/>
        <end position="170"/>
    </location>
</feature>
<dbReference type="PROSITE" id="PS50928">
    <property type="entry name" value="ABC_TM1"/>
    <property type="match status" value="1"/>
</dbReference>
<dbReference type="InterPro" id="IPR050366">
    <property type="entry name" value="BP-dependent_transpt_permease"/>
</dbReference>
<evidence type="ECO:0000256" key="1">
    <source>
        <dbReference type="ARBA" id="ARBA00004651"/>
    </source>
</evidence>
<dbReference type="Gene3D" id="1.10.3720.10">
    <property type="entry name" value="MetI-like"/>
    <property type="match status" value="1"/>
</dbReference>
<dbReference type="InterPro" id="IPR035906">
    <property type="entry name" value="MetI-like_sf"/>
</dbReference>
<feature type="transmembrane region" description="Helical" evidence="7">
    <location>
        <begin position="262"/>
        <end position="284"/>
    </location>
</feature>
<feature type="transmembrane region" description="Helical" evidence="7">
    <location>
        <begin position="101"/>
        <end position="124"/>
    </location>
</feature>
<keyword evidence="5 7" id="KW-1133">Transmembrane helix</keyword>
<dbReference type="Pfam" id="PF00528">
    <property type="entry name" value="BPD_transp_1"/>
    <property type="match status" value="1"/>
</dbReference>
<keyword evidence="10" id="KW-1185">Reference proteome</keyword>
<keyword evidence="6 7" id="KW-0472">Membrane</keyword>
<sequence length="294" mass="31648">MSTATTTPAAAVGRPERARRLGPTARRYLSAFKTARGIIALVLIVAMTLLAFLAPVLFPGGYDAQSDQTLQGMSLQHPFGTDELGRDIFVRSIYGLRTDLALVYIAVPITMALGTFIGLLGFVWKWLGTATQRVLDIILGFPSLILGISVVLVLGSGFAGLLVSIIIIGLPQFGRLARQTMLAQQQREYVTAASTLGIGRWRIMGRHIVPNTVDPVIVQGVVFLVHAVFLEAALSIVGLGIQPPEPSLGALLDTGMRYINQSPTYILGPIIILLLIAFAFTLLTDALNETVNRK</sequence>
<feature type="transmembrane region" description="Helical" evidence="7">
    <location>
        <begin position="38"/>
        <end position="58"/>
    </location>
</feature>
<dbReference type="Proteomes" id="UP001174210">
    <property type="component" value="Unassembled WGS sequence"/>
</dbReference>
<keyword evidence="2 7" id="KW-0813">Transport</keyword>
<feature type="transmembrane region" description="Helical" evidence="7">
    <location>
        <begin position="216"/>
        <end position="242"/>
    </location>
</feature>
<accession>A0ABT8J370</accession>
<evidence type="ECO:0000313" key="10">
    <source>
        <dbReference type="Proteomes" id="UP001174210"/>
    </source>
</evidence>
<evidence type="ECO:0000256" key="6">
    <source>
        <dbReference type="ARBA" id="ARBA00023136"/>
    </source>
</evidence>
<comment type="similarity">
    <text evidence="7">Belongs to the binding-protein-dependent transport system permease family.</text>
</comment>
<feature type="domain" description="ABC transmembrane type-1" evidence="8">
    <location>
        <begin position="96"/>
        <end position="284"/>
    </location>
</feature>
<dbReference type="PANTHER" id="PTHR43386">
    <property type="entry name" value="OLIGOPEPTIDE TRANSPORT SYSTEM PERMEASE PROTEIN APPC"/>
    <property type="match status" value="1"/>
</dbReference>
<evidence type="ECO:0000256" key="4">
    <source>
        <dbReference type="ARBA" id="ARBA00022692"/>
    </source>
</evidence>
<keyword evidence="3" id="KW-1003">Cell membrane</keyword>
<dbReference type="RefSeq" id="WP_301220831.1">
    <property type="nucleotide sequence ID" value="NZ_JAROCB010000007.1"/>
</dbReference>
<evidence type="ECO:0000256" key="3">
    <source>
        <dbReference type="ARBA" id="ARBA00022475"/>
    </source>
</evidence>
<proteinExistence type="inferred from homology"/>
<evidence type="ECO:0000256" key="2">
    <source>
        <dbReference type="ARBA" id="ARBA00022448"/>
    </source>
</evidence>
<reference evidence="9" key="1">
    <citation type="submission" date="2023-03" db="EMBL/GenBank/DDBJ databases">
        <title>MT1 and MT2 Draft Genomes of Novel Species.</title>
        <authorList>
            <person name="Venkateswaran K."/>
        </authorList>
    </citation>
    <scope>NUCLEOTIDE SEQUENCE</scope>
    <source>
        <strain evidence="9">F6_8S_P_1A</strain>
    </source>
</reference>
<comment type="subcellular location">
    <subcellularLocation>
        <location evidence="1 7">Cell membrane</location>
        <topology evidence="1 7">Multi-pass membrane protein</topology>
    </subcellularLocation>
</comment>
<protein>
    <submittedName>
        <fullName evidence="9">ABC transporter permease</fullName>
    </submittedName>
</protein>
<dbReference type="SUPFAM" id="SSF161098">
    <property type="entry name" value="MetI-like"/>
    <property type="match status" value="1"/>
</dbReference>
<organism evidence="9 10">
    <name type="scientific">Leifsonia virtsii</name>
    <dbReference type="NCBI Taxonomy" id="3035915"/>
    <lineage>
        <taxon>Bacteria</taxon>
        <taxon>Bacillati</taxon>
        <taxon>Actinomycetota</taxon>
        <taxon>Actinomycetes</taxon>
        <taxon>Micrococcales</taxon>
        <taxon>Microbacteriaceae</taxon>
        <taxon>Leifsonia</taxon>
    </lineage>
</organism>
<keyword evidence="4 7" id="KW-0812">Transmembrane</keyword>
<gene>
    <name evidence="9" type="ORF">P5G59_20235</name>
</gene>
<evidence type="ECO:0000256" key="7">
    <source>
        <dbReference type="RuleBase" id="RU363032"/>
    </source>
</evidence>
<evidence type="ECO:0000313" key="9">
    <source>
        <dbReference type="EMBL" id="MDN4599490.1"/>
    </source>
</evidence>
<dbReference type="PANTHER" id="PTHR43386:SF1">
    <property type="entry name" value="D,D-DIPEPTIDE TRANSPORT SYSTEM PERMEASE PROTEIN DDPC-RELATED"/>
    <property type="match status" value="1"/>
</dbReference>
<evidence type="ECO:0000256" key="5">
    <source>
        <dbReference type="ARBA" id="ARBA00022989"/>
    </source>
</evidence>